<dbReference type="PANTHER" id="PTHR10900:SF77">
    <property type="entry name" value="FI19380P1"/>
    <property type="match status" value="1"/>
</dbReference>
<reference evidence="3" key="1">
    <citation type="submission" date="2021-11" db="EMBL/GenBank/DDBJ databases">
        <title>Streptomyces corallinus and Kineosporia corallina sp. nov., two new coral-derived marine actinobacteria.</title>
        <authorList>
            <person name="Buangrab K."/>
            <person name="Sutthacheep M."/>
            <person name="Yeemin T."/>
            <person name="Harunari E."/>
            <person name="Igarashi Y."/>
            <person name="Sripreechasak P."/>
            <person name="Kanchanasin P."/>
            <person name="Tanasupawat S."/>
            <person name="Phongsopitanun W."/>
        </authorList>
    </citation>
    <scope>NUCLEOTIDE SEQUENCE</scope>
    <source>
        <strain evidence="3">JCM 31032</strain>
    </source>
</reference>
<dbReference type="GO" id="GO:0005615">
    <property type="term" value="C:extracellular space"/>
    <property type="evidence" value="ECO:0007669"/>
    <property type="project" value="TreeGrafter"/>
</dbReference>
<feature type="domain" description="FAS1" evidence="2">
    <location>
        <begin position="75"/>
        <end position="207"/>
    </location>
</feature>
<dbReference type="InterPro" id="IPR036378">
    <property type="entry name" value="FAS1_dom_sf"/>
</dbReference>
<dbReference type="InterPro" id="IPR050904">
    <property type="entry name" value="Adhesion/Biosynth-related"/>
</dbReference>
<dbReference type="AlphaFoldDB" id="A0A9X1SV14"/>
<evidence type="ECO:0000313" key="4">
    <source>
        <dbReference type="Proteomes" id="UP001138997"/>
    </source>
</evidence>
<keyword evidence="1" id="KW-0732">Signal</keyword>
<dbReference type="Pfam" id="PF02469">
    <property type="entry name" value="Fasciclin"/>
    <property type="match status" value="1"/>
</dbReference>
<evidence type="ECO:0000259" key="2">
    <source>
        <dbReference type="PROSITE" id="PS50213"/>
    </source>
</evidence>
<evidence type="ECO:0000313" key="3">
    <source>
        <dbReference type="EMBL" id="MCD5312310.1"/>
    </source>
</evidence>
<evidence type="ECO:0000256" key="1">
    <source>
        <dbReference type="SAM" id="SignalP"/>
    </source>
</evidence>
<dbReference type="Proteomes" id="UP001138997">
    <property type="component" value="Unassembled WGS sequence"/>
</dbReference>
<gene>
    <name evidence="3" type="ORF">LR394_15490</name>
</gene>
<dbReference type="Gene3D" id="2.30.180.10">
    <property type="entry name" value="FAS1 domain"/>
    <property type="match status" value="1"/>
</dbReference>
<dbReference type="PANTHER" id="PTHR10900">
    <property type="entry name" value="PERIOSTIN-RELATED"/>
    <property type="match status" value="1"/>
</dbReference>
<feature type="signal peptide" evidence="1">
    <location>
        <begin position="1"/>
        <end position="22"/>
    </location>
</feature>
<dbReference type="GO" id="GO:0031012">
    <property type="term" value="C:extracellular matrix"/>
    <property type="evidence" value="ECO:0007669"/>
    <property type="project" value="TreeGrafter"/>
</dbReference>
<dbReference type="GO" id="GO:0050839">
    <property type="term" value="F:cell adhesion molecule binding"/>
    <property type="evidence" value="ECO:0007669"/>
    <property type="project" value="TreeGrafter"/>
</dbReference>
<comment type="caution">
    <text evidence="3">The sequence shown here is derived from an EMBL/GenBank/DDBJ whole genome shotgun (WGS) entry which is preliminary data.</text>
</comment>
<dbReference type="SMART" id="SM00554">
    <property type="entry name" value="FAS1"/>
    <property type="match status" value="1"/>
</dbReference>
<dbReference type="InterPro" id="IPR000782">
    <property type="entry name" value="FAS1_domain"/>
</dbReference>
<dbReference type="SUPFAM" id="SSF82153">
    <property type="entry name" value="FAS1 domain"/>
    <property type="match status" value="1"/>
</dbReference>
<dbReference type="GO" id="GO:0030198">
    <property type="term" value="P:extracellular matrix organization"/>
    <property type="evidence" value="ECO:0007669"/>
    <property type="project" value="TreeGrafter"/>
</dbReference>
<proteinExistence type="predicted"/>
<dbReference type="PROSITE" id="PS50213">
    <property type="entry name" value="FAS1"/>
    <property type="match status" value="1"/>
</dbReference>
<keyword evidence="4" id="KW-1185">Reference proteome</keyword>
<dbReference type="GO" id="GO:0007155">
    <property type="term" value="P:cell adhesion"/>
    <property type="evidence" value="ECO:0007669"/>
    <property type="project" value="TreeGrafter"/>
</dbReference>
<feature type="chain" id="PRO_5040802282" evidence="1">
    <location>
        <begin position="23"/>
        <end position="212"/>
    </location>
</feature>
<dbReference type="RefSeq" id="WP_231442387.1">
    <property type="nucleotide sequence ID" value="NZ_JAJOMB010000007.1"/>
</dbReference>
<accession>A0A9X1SV14</accession>
<dbReference type="PROSITE" id="PS51257">
    <property type="entry name" value="PROKAR_LIPOPROTEIN"/>
    <property type="match status" value="1"/>
</dbReference>
<sequence>MITSIRRLLAVGAAVTMTLTLASCSGDDASEAEPSTSPSLAAPISAEKAALVGPGCAAYAAQVPTGKGSVEEMAKDPVTTAAQNNPMLKKLTEALSGGLNPQVNLVSTLEGKGYTVFAPVDTAFAQVPGKRLNKLKKDAKALTATLNYHVVTGELAPAKVLGRRDSVAGPKLDITGKGNEIKVNNAHVICGGIKTANATVYLIDKVLDPADA</sequence>
<dbReference type="EMBL" id="JAJOMB010000007">
    <property type="protein sequence ID" value="MCD5312310.1"/>
    <property type="molecule type" value="Genomic_DNA"/>
</dbReference>
<organism evidence="3 4">
    <name type="scientific">Kineosporia babensis</name>
    <dbReference type="NCBI Taxonomy" id="499548"/>
    <lineage>
        <taxon>Bacteria</taxon>
        <taxon>Bacillati</taxon>
        <taxon>Actinomycetota</taxon>
        <taxon>Actinomycetes</taxon>
        <taxon>Kineosporiales</taxon>
        <taxon>Kineosporiaceae</taxon>
        <taxon>Kineosporia</taxon>
    </lineage>
</organism>
<name>A0A9X1SV14_9ACTN</name>
<protein>
    <submittedName>
        <fullName evidence="3">Fasciclin domain-containing protein</fullName>
    </submittedName>
</protein>